<dbReference type="Pfam" id="PF07730">
    <property type="entry name" value="HisKA_3"/>
    <property type="match status" value="1"/>
</dbReference>
<dbReference type="Gene3D" id="3.30.565.10">
    <property type="entry name" value="Histidine kinase-like ATPase, C-terminal domain"/>
    <property type="match status" value="1"/>
</dbReference>
<dbReference type="Gene3D" id="3.30.450.40">
    <property type="match status" value="1"/>
</dbReference>
<evidence type="ECO:0000256" key="7">
    <source>
        <dbReference type="ARBA" id="ARBA00022840"/>
    </source>
</evidence>
<dbReference type="SUPFAM" id="SSF55781">
    <property type="entry name" value="GAF domain-like"/>
    <property type="match status" value="1"/>
</dbReference>
<dbReference type="OrthoDB" id="9781904at2"/>
<dbReference type="GO" id="GO:0000155">
    <property type="term" value="F:phosphorelay sensor kinase activity"/>
    <property type="evidence" value="ECO:0007669"/>
    <property type="project" value="InterPro"/>
</dbReference>
<dbReference type="SUPFAM" id="SSF55874">
    <property type="entry name" value="ATPase domain of HSP90 chaperone/DNA topoisomerase II/histidine kinase"/>
    <property type="match status" value="1"/>
</dbReference>
<accession>A0A559JWG6</accession>
<dbReference type="RefSeq" id="WP_144697528.1">
    <property type="nucleotide sequence ID" value="NZ_VNJJ01000001.1"/>
</dbReference>
<dbReference type="PANTHER" id="PTHR24421:SF10">
    <property type="entry name" value="NITRATE_NITRITE SENSOR PROTEIN NARQ"/>
    <property type="match status" value="1"/>
</dbReference>
<feature type="domain" description="Histidine kinase" evidence="9">
    <location>
        <begin position="198"/>
        <end position="391"/>
    </location>
</feature>
<evidence type="ECO:0000313" key="11">
    <source>
        <dbReference type="Proteomes" id="UP000316330"/>
    </source>
</evidence>
<name>A0A559JWG6_9BACL</name>
<dbReference type="CDD" id="cd16917">
    <property type="entry name" value="HATPase_UhpB-NarQ-NarX-like"/>
    <property type="match status" value="1"/>
</dbReference>
<evidence type="ECO:0000256" key="8">
    <source>
        <dbReference type="ARBA" id="ARBA00023012"/>
    </source>
</evidence>
<dbReference type="InterPro" id="IPR050482">
    <property type="entry name" value="Sensor_HK_TwoCompSys"/>
</dbReference>
<proteinExistence type="predicted"/>
<protein>
    <recommendedName>
        <fullName evidence="2">histidine kinase</fullName>
        <ecNumber evidence="2">2.7.13.3</ecNumber>
    </recommendedName>
</protein>
<dbReference type="EMBL" id="VNJJ01000001">
    <property type="protein sequence ID" value="TVY04231.1"/>
    <property type="molecule type" value="Genomic_DNA"/>
</dbReference>
<dbReference type="Pfam" id="PF01590">
    <property type="entry name" value="GAF"/>
    <property type="match status" value="1"/>
</dbReference>
<dbReference type="GO" id="GO:0016020">
    <property type="term" value="C:membrane"/>
    <property type="evidence" value="ECO:0007669"/>
    <property type="project" value="InterPro"/>
</dbReference>
<evidence type="ECO:0000256" key="3">
    <source>
        <dbReference type="ARBA" id="ARBA00022553"/>
    </source>
</evidence>
<evidence type="ECO:0000256" key="4">
    <source>
        <dbReference type="ARBA" id="ARBA00022679"/>
    </source>
</evidence>
<dbReference type="InterPro" id="IPR029016">
    <property type="entry name" value="GAF-like_dom_sf"/>
</dbReference>
<dbReference type="GO" id="GO:0046983">
    <property type="term" value="F:protein dimerization activity"/>
    <property type="evidence" value="ECO:0007669"/>
    <property type="project" value="InterPro"/>
</dbReference>
<dbReference type="SMART" id="SM00065">
    <property type="entry name" value="GAF"/>
    <property type="match status" value="1"/>
</dbReference>
<evidence type="ECO:0000259" key="9">
    <source>
        <dbReference type="PROSITE" id="PS50109"/>
    </source>
</evidence>
<dbReference type="Proteomes" id="UP000316330">
    <property type="component" value="Unassembled WGS sequence"/>
</dbReference>
<keyword evidence="3" id="KW-0597">Phosphoprotein</keyword>
<evidence type="ECO:0000256" key="2">
    <source>
        <dbReference type="ARBA" id="ARBA00012438"/>
    </source>
</evidence>
<dbReference type="Pfam" id="PF02518">
    <property type="entry name" value="HATPase_c"/>
    <property type="match status" value="1"/>
</dbReference>
<evidence type="ECO:0000256" key="6">
    <source>
        <dbReference type="ARBA" id="ARBA00022777"/>
    </source>
</evidence>
<keyword evidence="5" id="KW-0547">Nucleotide-binding</keyword>
<sequence length="410" mass="46774">MTTRYDAQEPTRIQALSSMAIALSETLNLDDLLYNAVNKCVEILEYDAAALYLLGKDKRMFIAEYLYGFPEQTKPSLKEFPIIGLTAQVVKTGKTIVVPNVEPHHERRPYLSEFKSCIIVPVKVRKETVGVFLLHSKSSRQFVKDEILLIESIGLQIGVASENARMFESMRRSRRLNAQLLAAQINAQEKERERIASDIHDSINQSMVGIHFHLQYCLDEKQCDPDQIRPILSKLLQTTEKSMMEFRQIINDLHPVAIQKFGFLGALEELISSVSIQNALRIEMFVTGEPARFRREVEISLYRIFQESINNIVKHAKASHAELAIHFGSDYLKIRIRDYGAGFVTTGQAEHGATYGLIGMKRRVEELEGRFAIDGEASPGTRIDIVLDMNRLCCEVEREWHTRGKFDEQL</sequence>
<evidence type="ECO:0000256" key="1">
    <source>
        <dbReference type="ARBA" id="ARBA00000085"/>
    </source>
</evidence>
<gene>
    <name evidence="10" type="ORF">FPZ45_01130</name>
</gene>
<dbReference type="SMART" id="SM00387">
    <property type="entry name" value="HATPase_c"/>
    <property type="match status" value="1"/>
</dbReference>
<dbReference type="InterPro" id="IPR003018">
    <property type="entry name" value="GAF"/>
</dbReference>
<comment type="caution">
    <text evidence="10">The sequence shown here is derived from an EMBL/GenBank/DDBJ whole genome shotgun (WGS) entry which is preliminary data.</text>
</comment>
<evidence type="ECO:0000313" key="10">
    <source>
        <dbReference type="EMBL" id="TVY04231.1"/>
    </source>
</evidence>
<comment type="catalytic activity">
    <reaction evidence="1">
        <text>ATP + protein L-histidine = ADP + protein N-phospho-L-histidine.</text>
        <dbReference type="EC" id="2.7.13.3"/>
    </reaction>
</comment>
<dbReference type="PANTHER" id="PTHR24421">
    <property type="entry name" value="NITRATE/NITRITE SENSOR PROTEIN NARX-RELATED"/>
    <property type="match status" value="1"/>
</dbReference>
<dbReference type="EC" id="2.7.13.3" evidence="2"/>
<keyword evidence="11" id="KW-1185">Reference proteome</keyword>
<dbReference type="GO" id="GO:0005524">
    <property type="term" value="F:ATP binding"/>
    <property type="evidence" value="ECO:0007669"/>
    <property type="project" value="UniProtKB-KW"/>
</dbReference>
<dbReference type="PROSITE" id="PS50109">
    <property type="entry name" value="HIS_KIN"/>
    <property type="match status" value="1"/>
</dbReference>
<keyword evidence="4" id="KW-0808">Transferase</keyword>
<evidence type="ECO:0000256" key="5">
    <source>
        <dbReference type="ARBA" id="ARBA00022741"/>
    </source>
</evidence>
<dbReference type="Gene3D" id="1.20.5.1930">
    <property type="match status" value="1"/>
</dbReference>
<dbReference type="AlphaFoldDB" id="A0A559JWG6"/>
<organism evidence="10 11">
    <name type="scientific">Cohnella terricola</name>
    <dbReference type="NCBI Taxonomy" id="1289167"/>
    <lineage>
        <taxon>Bacteria</taxon>
        <taxon>Bacillati</taxon>
        <taxon>Bacillota</taxon>
        <taxon>Bacilli</taxon>
        <taxon>Bacillales</taxon>
        <taxon>Paenibacillaceae</taxon>
        <taxon>Cohnella</taxon>
    </lineage>
</organism>
<keyword evidence="7" id="KW-0067">ATP-binding</keyword>
<dbReference type="InterPro" id="IPR011712">
    <property type="entry name" value="Sig_transdc_His_kin_sub3_dim/P"/>
</dbReference>
<reference evidence="10 11" key="1">
    <citation type="submission" date="2019-07" db="EMBL/GenBank/DDBJ databases">
        <authorList>
            <person name="Kim J."/>
        </authorList>
    </citation>
    <scope>NUCLEOTIDE SEQUENCE [LARGE SCALE GENOMIC DNA]</scope>
    <source>
        <strain evidence="10 11">G13</strain>
    </source>
</reference>
<keyword evidence="8" id="KW-0902">Two-component regulatory system</keyword>
<dbReference type="InterPro" id="IPR036890">
    <property type="entry name" value="HATPase_C_sf"/>
</dbReference>
<keyword evidence="6 10" id="KW-0418">Kinase</keyword>
<dbReference type="InterPro" id="IPR003594">
    <property type="entry name" value="HATPase_dom"/>
</dbReference>
<dbReference type="InterPro" id="IPR005467">
    <property type="entry name" value="His_kinase_dom"/>
</dbReference>